<name>A0A0L6UXW3_9BASI</name>
<comment type="caution">
    <text evidence="2">The sequence shown here is derived from an EMBL/GenBank/DDBJ whole genome shotgun (WGS) entry which is preliminary data.</text>
</comment>
<dbReference type="VEuPathDB" id="FungiDB:VP01_3350g2"/>
<dbReference type="EMBL" id="LAVV01008336">
    <property type="protein sequence ID" value="KNZ53077.1"/>
    <property type="molecule type" value="Genomic_DNA"/>
</dbReference>
<feature type="region of interest" description="Disordered" evidence="1">
    <location>
        <begin position="58"/>
        <end position="84"/>
    </location>
</feature>
<evidence type="ECO:0000313" key="2">
    <source>
        <dbReference type="EMBL" id="KNZ53077.1"/>
    </source>
</evidence>
<proteinExistence type="predicted"/>
<feature type="compositionally biased region" description="Basic and acidic residues" evidence="1">
    <location>
        <begin position="58"/>
        <end position="69"/>
    </location>
</feature>
<keyword evidence="3" id="KW-1185">Reference proteome</keyword>
<sequence length="269" mass="31634">MGFGLENHLVQKLTMKWKHNPLLSLLEMNLESVTWKAIMIMYVFPLVIDKQAPKKWADETNKGKGKQEEDQPSGQMNKQGSPEIITTPQASCWMKKRMPASLKSPNSPPQSVHWMNPLKMKFLKSLINHRKKRHLTTHLKENKGHQTIRKSTPRAKPHQRKLQIYSNDTRRMPKRDEGENFDFEIFSSDQSTPEREEKEKDRSFEMAKLEQLESQEHIGKKYHLITQCIVSRKSIEEIELLANLFKYQKRIEIENSNDFFPRLISPANE</sequence>
<protein>
    <submittedName>
        <fullName evidence="2">Uncharacterized protein</fullName>
    </submittedName>
</protein>
<evidence type="ECO:0000313" key="3">
    <source>
        <dbReference type="Proteomes" id="UP000037035"/>
    </source>
</evidence>
<dbReference type="STRING" id="27349.A0A0L6UXW3"/>
<feature type="compositionally biased region" description="Polar residues" evidence="1">
    <location>
        <begin position="72"/>
        <end position="84"/>
    </location>
</feature>
<dbReference type="AlphaFoldDB" id="A0A0L6UXW3"/>
<gene>
    <name evidence="2" type="ORF">VP01_3350g2</name>
</gene>
<organism evidence="2 3">
    <name type="scientific">Puccinia sorghi</name>
    <dbReference type="NCBI Taxonomy" id="27349"/>
    <lineage>
        <taxon>Eukaryota</taxon>
        <taxon>Fungi</taxon>
        <taxon>Dikarya</taxon>
        <taxon>Basidiomycota</taxon>
        <taxon>Pucciniomycotina</taxon>
        <taxon>Pucciniomycetes</taxon>
        <taxon>Pucciniales</taxon>
        <taxon>Pucciniaceae</taxon>
        <taxon>Puccinia</taxon>
    </lineage>
</organism>
<evidence type="ECO:0000256" key="1">
    <source>
        <dbReference type="SAM" id="MobiDB-lite"/>
    </source>
</evidence>
<reference evidence="2 3" key="1">
    <citation type="submission" date="2015-08" db="EMBL/GenBank/DDBJ databases">
        <title>Next Generation Sequencing and Analysis of the Genome of Puccinia sorghi L Schw, the Causal Agent of Maize Common Rust.</title>
        <authorList>
            <person name="Rochi L."/>
            <person name="Burguener G."/>
            <person name="Darino M."/>
            <person name="Turjanski A."/>
            <person name="Kreff E."/>
            <person name="Dieguez M.J."/>
            <person name="Sacco F."/>
        </authorList>
    </citation>
    <scope>NUCLEOTIDE SEQUENCE [LARGE SCALE GENOMIC DNA]</scope>
    <source>
        <strain evidence="2 3">RO10H11247</strain>
    </source>
</reference>
<dbReference type="Proteomes" id="UP000037035">
    <property type="component" value="Unassembled WGS sequence"/>
</dbReference>
<accession>A0A0L6UXW3</accession>